<reference evidence="2 3" key="1">
    <citation type="journal article" date="2016" name="Nat. Commun.">
        <title>Thousands of microbial genomes shed light on interconnected biogeochemical processes in an aquifer system.</title>
        <authorList>
            <person name="Anantharaman K."/>
            <person name="Brown C.T."/>
            <person name="Hug L.A."/>
            <person name="Sharon I."/>
            <person name="Castelle C.J."/>
            <person name="Probst A.J."/>
            <person name="Thomas B.C."/>
            <person name="Singh A."/>
            <person name="Wilkins M.J."/>
            <person name="Karaoz U."/>
            <person name="Brodie E.L."/>
            <person name="Williams K.H."/>
            <person name="Hubbard S.S."/>
            <person name="Banfield J.F."/>
        </authorList>
    </citation>
    <scope>NUCLEOTIDE SEQUENCE [LARGE SCALE GENOMIC DNA]</scope>
</reference>
<proteinExistence type="predicted"/>
<comment type="caution">
    <text evidence="2">The sequence shown here is derived from an EMBL/GenBank/DDBJ whole genome shotgun (WGS) entry which is preliminary data.</text>
</comment>
<keyword evidence="1" id="KW-0812">Transmembrane</keyword>
<organism evidence="2 3">
    <name type="scientific">Candidatus Zambryskibacteria bacterium RIFCSPLOWO2_01_FULL_43_17</name>
    <dbReference type="NCBI Taxonomy" id="1802760"/>
    <lineage>
        <taxon>Bacteria</taxon>
        <taxon>Candidatus Zambryskiibacteriota</taxon>
    </lineage>
</organism>
<dbReference type="EMBL" id="MHWD01000025">
    <property type="protein sequence ID" value="OHB03194.1"/>
    <property type="molecule type" value="Genomic_DNA"/>
</dbReference>
<accession>A0A1G2U138</accession>
<name>A0A1G2U138_9BACT</name>
<evidence type="ECO:0000313" key="3">
    <source>
        <dbReference type="Proteomes" id="UP000179283"/>
    </source>
</evidence>
<evidence type="ECO:0000256" key="1">
    <source>
        <dbReference type="SAM" id="Phobius"/>
    </source>
</evidence>
<feature type="transmembrane region" description="Helical" evidence="1">
    <location>
        <begin position="77"/>
        <end position="97"/>
    </location>
</feature>
<keyword evidence="1" id="KW-1133">Transmembrane helix</keyword>
<feature type="transmembrane region" description="Helical" evidence="1">
    <location>
        <begin position="25"/>
        <end position="43"/>
    </location>
</feature>
<dbReference type="AlphaFoldDB" id="A0A1G2U138"/>
<gene>
    <name evidence="2" type="ORF">A2920_02370</name>
</gene>
<protein>
    <submittedName>
        <fullName evidence="2">Uncharacterized protein</fullName>
    </submittedName>
</protein>
<keyword evidence="1" id="KW-0472">Membrane</keyword>
<evidence type="ECO:0000313" key="2">
    <source>
        <dbReference type="EMBL" id="OHB03194.1"/>
    </source>
</evidence>
<sequence length="229" mass="26040">MADPKDKAKDKPKGGANPLPTTDPWATLVIIFIVATIVGGIYARVASLLERWKEGRLGWEEWLASIFGDTFMDVMKIISILISVLSVIGIVILVRALTKINKAQNEIYRPKIVSEGGVVESEEQPKNRRWEKVVEHMNSENPNDWKFAILEADIILDELLDFMGYRGETVADKLKLVESGDFDNLDAAWEAHKVRNQIAHEGADFLITEREARRVIALYRKIFDEFLFI</sequence>
<dbReference type="Proteomes" id="UP000179283">
    <property type="component" value="Unassembled WGS sequence"/>
</dbReference>